<organism evidence="1 2">
    <name type="scientific">Artomyces pyxidatus</name>
    <dbReference type="NCBI Taxonomy" id="48021"/>
    <lineage>
        <taxon>Eukaryota</taxon>
        <taxon>Fungi</taxon>
        <taxon>Dikarya</taxon>
        <taxon>Basidiomycota</taxon>
        <taxon>Agaricomycotina</taxon>
        <taxon>Agaricomycetes</taxon>
        <taxon>Russulales</taxon>
        <taxon>Auriscalpiaceae</taxon>
        <taxon>Artomyces</taxon>
    </lineage>
</organism>
<protein>
    <submittedName>
        <fullName evidence="1">Uncharacterized protein</fullName>
    </submittedName>
</protein>
<evidence type="ECO:0000313" key="2">
    <source>
        <dbReference type="Proteomes" id="UP000814140"/>
    </source>
</evidence>
<gene>
    <name evidence="1" type="ORF">BV25DRAFT_1912830</name>
</gene>
<reference evidence="1" key="1">
    <citation type="submission" date="2021-03" db="EMBL/GenBank/DDBJ databases">
        <authorList>
            <consortium name="DOE Joint Genome Institute"/>
            <person name="Ahrendt S."/>
            <person name="Looney B.P."/>
            <person name="Miyauchi S."/>
            <person name="Morin E."/>
            <person name="Drula E."/>
            <person name="Courty P.E."/>
            <person name="Chicoki N."/>
            <person name="Fauchery L."/>
            <person name="Kohler A."/>
            <person name="Kuo A."/>
            <person name="Labutti K."/>
            <person name="Pangilinan J."/>
            <person name="Lipzen A."/>
            <person name="Riley R."/>
            <person name="Andreopoulos W."/>
            <person name="He G."/>
            <person name="Johnson J."/>
            <person name="Barry K.W."/>
            <person name="Grigoriev I.V."/>
            <person name="Nagy L."/>
            <person name="Hibbett D."/>
            <person name="Henrissat B."/>
            <person name="Matheny P.B."/>
            <person name="Labbe J."/>
            <person name="Martin F."/>
        </authorList>
    </citation>
    <scope>NUCLEOTIDE SEQUENCE</scope>
    <source>
        <strain evidence="1">HHB10654</strain>
    </source>
</reference>
<comment type="caution">
    <text evidence="1">The sequence shown here is derived from an EMBL/GenBank/DDBJ whole genome shotgun (WGS) entry which is preliminary data.</text>
</comment>
<reference evidence="1" key="2">
    <citation type="journal article" date="2022" name="New Phytol.">
        <title>Evolutionary transition to the ectomycorrhizal habit in the genomes of a hyperdiverse lineage of mushroom-forming fungi.</title>
        <authorList>
            <person name="Looney B."/>
            <person name="Miyauchi S."/>
            <person name="Morin E."/>
            <person name="Drula E."/>
            <person name="Courty P.E."/>
            <person name="Kohler A."/>
            <person name="Kuo A."/>
            <person name="LaButti K."/>
            <person name="Pangilinan J."/>
            <person name="Lipzen A."/>
            <person name="Riley R."/>
            <person name="Andreopoulos W."/>
            <person name="He G."/>
            <person name="Johnson J."/>
            <person name="Nolan M."/>
            <person name="Tritt A."/>
            <person name="Barry K.W."/>
            <person name="Grigoriev I.V."/>
            <person name="Nagy L.G."/>
            <person name="Hibbett D."/>
            <person name="Henrissat B."/>
            <person name="Matheny P.B."/>
            <person name="Labbe J."/>
            <person name="Martin F.M."/>
        </authorList>
    </citation>
    <scope>NUCLEOTIDE SEQUENCE</scope>
    <source>
        <strain evidence="1">HHB10654</strain>
    </source>
</reference>
<dbReference type="Proteomes" id="UP000814140">
    <property type="component" value="Unassembled WGS sequence"/>
</dbReference>
<proteinExistence type="predicted"/>
<keyword evidence="2" id="KW-1185">Reference proteome</keyword>
<dbReference type="EMBL" id="MU277193">
    <property type="protein sequence ID" value="KAI0066025.1"/>
    <property type="molecule type" value="Genomic_DNA"/>
</dbReference>
<name>A0ACB8TCE0_9AGAM</name>
<sequence>MSFTAEIRTEEDNGEELENSDHRRVAPGVDEPTITDTNEEGEEEEEEGTGGESRGSDVAAVGAAAGIGAAAAPIVTQAVLGVVGFGAQGVVGGMNLPFGIYVNSQLGGKCTGSMAAGIQAGIGNVAAGSLFATCQSIAMGGAFPVVGFAIGAAIAGSWAYGAVKKRRQRQREEREGAASY</sequence>
<accession>A0ACB8TCE0</accession>
<evidence type="ECO:0000313" key="1">
    <source>
        <dbReference type="EMBL" id="KAI0066025.1"/>
    </source>
</evidence>